<name>A0A098LJI3_9BACT</name>
<evidence type="ECO:0000256" key="2">
    <source>
        <dbReference type="ARBA" id="ARBA00023125"/>
    </source>
</evidence>
<dbReference type="InterPro" id="IPR009057">
    <property type="entry name" value="Homeodomain-like_sf"/>
</dbReference>
<dbReference type="SUPFAM" id="SSF46689">
    <property type="entry name" value="Homeodomain-like"/>
    <property type="match status" value="1"/>
</dbReference>
<evidence type="ECO:0000256" key="1">
    <source>
        <dbReference type="ARBA" id="ARBA00023015"/>
    </source>
</evidence>
<dbReference type="eggNOG" id="COG1309">
    <property type="taxonomic scope" value="Bacteria"/>
</dbReference>
<evidence type="ECO:0000313" key="7">
    <source>
        <dbReference type="Proteomes" id="UP000030185"/>
    </source>
</evidence>
<evidence type="ECO:0000256" key="3">
    <source>
        <dbReference type="ARBA" id="ARBA00023163"/>
    </source>
</evidence>
<evidence type="ECO:0000256" key="4">
    <source>
        <dbReference type="PROSITE-ProRule" id="PRU00335"/>
    </source>
</evidence>
<dbReference type="Pfam" id="PF00440">
    <property type="entry name" value="TetR_N"/>
    <property type="match status" value="1"/>
</dbReference>
<organism evidence="6 7">
    <name type="scientific">Sporocytophaga myxococcoides</name>
    <dbReference type="NCBI Taxonomy" id="153721"/>
    <lineage>
        <taxon>Bacteria</taxon>
        <taxon>Pseudomonadati</taxon>
        <taxon>Bacteroidota</taxon>
        <taxon>Cytophagia</taxon>
        <taxon>Cytophagales</taxon>
        <taxon>Cytophagaceae</taxon>
        <taxon>Sporocytophaga</taxon>
    </lineage>
</organism>
<dbReference type="SUPFAM" id="SSF48498">
    <property type="entry name" value="Tetracyclin repressor-like, C-terminal domain"/>
    <property type="match status" value="1"/>
</dbReference>
<keyword evidence="7" id="KW-1185">Reference proteome</keyword>
<dbReference type="PANTHER" id="PTHR47506">
    <property type="entry name" value="TRANSCRIPTIONAL REGULATORY PROTEIN"/>
    <property type="match status" value="1"/>
</dbReference>
<keyword evidence="3" id="KW-0804">Transcription</keyword>
<sequence>MTEKTKTEDSSKLDNILNAAQKRFGHYGLCKTTMNEIAADVGMGKASLYYYFPDKEAVFQAVIKKEQEEFLSEMKKHMNAETDASSQLKLYVKYRLDYFQNLLNLSKLKTESFFNSKPIFGKVVEDFYKLEIELVASIIQTGIDKQELREVNKEEYALLLMNILQGLRLIRIKYKALAEFDPEDVAYLKQNNDKVICMFIKDLRR</sequence>
<dbReference type="OrthoDB" id="9789566at2"/>
<proteinExistence type="predicted"/>
<dbReference type="PRINTS" id="PR00455">
    <property type="entry name" value="HTHTETR"/>
</dbReference>
<dbReference type="Gene3D" id="1.10.357.10">
    <property type="entry name" value="Tetracycline Repressor, domain 2"/>
    <property type="match status" value="1"/>
</dbReference>
<dbReference type="Proteomes" id="UP000030185">
    <property type="component" value="Unassembled WGS sequence"/>
</dbReference>
<comment type="caution">
    <text evidence="6">The sequence shown here is derived from an EMBL/GenBank/DDBJ whole genome shotgun (WGS) entry which is preliminary data.</text>
</comment>
<dbReference type="STRING" id="153721.MYP_3879"/>
<keyword evidence="2 4" id="KW-0238">DNA-binding</keyword>
<protein>
    <submittedName>
        <fullName evidence="6">Transcriptional regulator</fullName>
    </submittedName>
</protein>
<dbReference type="PANTHER" id="PTHR47506:SF6">
    <property type="entry name" value="HTH-TYPE TRANSCRIPTIONAL REPRESSOR NEMR"/>
    <property type="match status" value="1"/>
</dbReference>
<feature type="domain" description="HTH tetR-type" evidence="5">
    <location>
        <begin position="10"/>
        <end position="70"/>
    </location>
</feature>
<dbReference type="PROSITE" id="PS50977">
    <property type="entry name" value="HTH_TETR_2"/>
    <property type="match status" value="1"/>
</dbReference>
<accession>A0A098LJI3</accession>
<evidence type="ECO:0000313" key="6">
    <source>
        <dbReference type="EMBL" id="GAL86649.1"/>
    </source>
</evidence>
<dbReference type="InterPro" id="IPR001647">
    <property type="entry name" value="HTH_TetR"/>
</dbReference>
<dbReference type="Gene3D" id="1.10.10.60">
    <property type="entry name" value="Homeodomain-like"/>
    <property type="match status" value="1"/>
</dbReference>
<dbReference type="AlphaFoldDB" id="A0A098LJI3"/>
<dbReference type="RefSeq" id="WP_045466969.1">
    <property type="nucleotide sequence ID" value="NZ_BBLT01000009.1"/>
</dbReference>
<feature type="DNA-binding region" description="H-T-H motif" evidence="4">
    <location>
        <begin position="33"/>
        <end position="52"/>
    </location>
</feature>
<dbReference type="GO" id="GO:0003677">
    <property type="term" value="F:DNA binding"/>
    <property type="evidence" value="ECO:0007669"/>
    <property type="project" value="UniProtKB-UniRule"/>
</dbReference>
<evidence type="ECO:0000259" key="5">
    <source>
        <dbReference type="PROSITE" id="PS50977"/>
    </source>
</evidence>
<dbReference type="EMBL" id="BBLT01000009">
    <property type="protein sequence ID" value="GAL86649.1"/>
    <property type="molecule type" value="Genomic_DNA"/>
</dbReference>
<keyword evidence="1" id="KW-0805">Transcription regulation</keyword>
<dbReference type="InterPro" id="IPR036271">
    <property type="entry name" value="Tet_transcr_reg_TetR-rel_C_sf"/>
</dbReference>
<reference evidence="6 7" key="1">
    <citation type="submission" date="2014-09" db="EMBL/GenBank/DDBJ databases">
        <title>Sporocytophaga myxococcoides PG-01 genome sequencing.</title>
        <authorList>
            <person name="Liu L."/>
            <person name="Gao P.J."/>
            <person name="Chen G.J."/>
            <person name="Wang L.S."/>
        </authorList>
    </citation>
    <scope>NUCLEOTIDE SEQUENCE [LARGE SCALE GENOMIC DNA]</scope>
    <source>
        <strain evidence="6 7">PG-01</strain>
    </source>
</reference>
<gene>
    <name evidence="6" type="ORF">MYP_3879</name>
</gene>